<protein>
    <submittedName>
        <fullName evidence="1">Uncharacterized protein</fullName>
    </submittedName>
</protein>
<dbReference type="EMBL" id="LGLN01000064">
    <property type="protein sequence ID" value="KPC28623.1"/>
    <property type="molecule type" value="Genomic_DNA"/>
</dbReference>
<gene>
    <name evidence="1" type="ORF">ABJ99_4478</name>
</gene>
<reference evidence="1 2" key="2">
    <citation type="submission" date="2015-10" db="EMBL/GenBank/DDBJ databases">
        <title>Comparative genomics and high-throughput reverse genetic screens identify a new phytobacterial MAMP and an Arabidopsis receptor required for immune elicitation.</title>
        <authorList>
            <person name="Mott G.A."/>
            <person name="Thakur S."/>
            <person name="Wang P.W."/>
            <person name="Desveaux D."/>
            <person name="Guttman D.S."/>
        </authorList>
    </citation>
    <scope>NUCLEOTIDE SEQUENCE [LARGE SCALE GENOMIC DNA]</scope>
    <source>
        <strain evidence="1 2">0788_9</strain>
    </source>
</reference>
<name>A0A0N1JNN1_PSESX</name>
<accession>A0A0N1JNN1</accession>
<proteinExistence type="predicted"/>
<sequence length="39" mass="4433">MGDGLHCSAPLYLTGTLVMHDHCFCITRWSEREALNVRV</sequence>
<evidence type="ECO:0000313" key="1">
    <source>
        <dbReference type="EMBL" id="KPC28623.1"/>
    </source>
</evidence>
<dbReference type="AlphaFoldDB" id="A0A0N1JNN1"/>
<dbReference type="PATRIC" id="fig|81035.3.peg.4782"/>
<comment type="caution">
    <text evidence="1">The sequence shown here is derived from an EMBL/GenBank/DDBJ whole genome shotgun (WGS) entry which is preliminary data.</text>
</comment>
<organism evidence="1 2">
    <name type="scientific">Pseudomonas syringae pv. cilantro</name>
    <dbReference type="NCBI Taxonomy" id="81035"/>
    <lineage>
        <taxon>Bacteria</taxon>
        <taxon>Pseudomonadati</taxon>
        <taxon>Pseudomonadota</taxon>
        <taxon>Gammaproteobacteria</taxon>
        <taxon>Pseudomonadales</taxon>
        <taxon>Pseudomonadaceae</taxon>
        <taxon>Pseudomonas</taxon>
        <taxon>Pseudomonas syringae</taxon>
    </lineage>
</organism>
<reference evidence="1 2" key="1">
    <citation type="submission" date="2015-07" db="EMBL/GenBank/DDBJ databases">
        <authorList>
            <person name="Noorani M."/>
        </authorList>
    </citation>
    <scope>NUCLEOTIDE SEQUENCE [LARGE SCALE GENOMIC DNA]</scope>
    <source>
        <strain evidence="1 2">0788_9</strain>
    </source>
</reference>
<dbReference type="Proteomes" id="UP000037891">
    <property type="component" value="Unassembled WGS sequence"/>
</dbReference>
<evidence type="ECO:0000313" key="2">
    <source>
        <dbReference type="Proteomes" id="UP000037891"/>
    </source>
</evidence>